<evidence type="ECO:0000313" key="15">
    <source>
        <dbReference type="Proteomes" id="UP000636800"/>
    </source>
</evidence>
<proteinExistence type="inferred from homology"/>
<keyword evidence="15" id="KW-1185">Reference proteome</keyword>
<dbReference type="Proteomes" id="UP000636800">
    <property type="component" value="Chromosome 7"/>
</dbReference>
<evidence type="ECO:0000256" key="2">
    <source>
        <dbReference type="ARBA" id="ARBA00004441"/>
    </source>
</evidence>
<organism evidence="14 15">
    <name type="scientific">Vanilla planifolia</name>
    <name type="common">Vanilla</name>
    <dbReference type="NCBI Taxonomy" id="51239"/>
    <lineage>
        <taxon>Eukaryota</taxon>
        <taxon>Viridiplantae</taxon>
        <taxon>Streptophyta</taxon>
        <taxon>Embryophyta</taxon>
        <taxon>Tracheophyta</taxon>
        <taxon>Spermatophyta</taxon>
        <taxon>Magnoliopsida</taxon>
        <taxon>Liliopsida</taxon>
        <taxon>Asparagales</taxon>
        <taxon>Orchidaceae</taxon>
        <taxon>Vanilloideae</taxon>
        <taxon>Vanilleae</taxon>
        <taxon>Vanilla</taxon>
    </lineage>
</organism>
<dbReference type="GO" id="GO:0015288">
    <property type="term" value="F:porin activity"/>
    <property type="evidence" value="ECO:0007669"/>
    <property type="project" value="UniProtKB-KW"/>
</dbReference>
<dbReference type="GO" id="GO:0009707">
    <property type="term" value="C:chloroplast outer membrane"/>
    <property type="evidence" value="ECO:0007669"/>
    <property type="project" value="UniProtKB-SubCell"/>
</dbReference>
<dbReference type="AlphaFoldDB" id="A0A835UTG9"/>
<evidence type="ECO:0000256" key="12">
    <source>
        <dbReference type="ARBA" id="ARBA00023136"/>
    </source>
</evidence>
<evidence type="ECO:0000256" key="6">
    <source>
        <dbReference type="ARBA" id="ARBA00022528"/>
    </source>
</evidence>
<evidence type="ECO:0000256" key="9">
    <source>
        <dbReference type="ARBA" id="ARBA00022805"/>
    </source>
</evidence>
<dbReference type="EMBL" id="JADCNL010000007">
    <property type="protein sequence ID" value="KAG0473377.1"/>
    <property type="molecule type" value="Genomic_DNA"/>
</dbReference>
<keyword evidence="5" id="KW-1134">Transmembrane beta strand</keyword>
<dbReference type="OrthoDB" id="723791at2759"/>
<keyword evidence="11" id="KW-0626">Porin</keyword>
<dbReference type="GO" id="GO:0044070">
    <property type="term" value="P:regulation of monoatomic anion transport"/>
    <property type="evidence" value="ECO:0007669"/>
    <property type="project" value="InterPro"/>
</dbReference>
<comment type="caution">
    <text evidence="14">The sequence shown here is derived from an EMBL/GenBank/DDBJ whole genome shotgun (WGS) entry which is preliminary data.</text>
</comment>
<dbReference type="GO" id="GO:0008308">
    <property type="term" value="F:voltage-gated monoatomic anion channel activity"/>
    <property type="evidence" value="ECO:0007669"/>
    <property type="project" value="InterPro"/>
</dbReference>
<keyword evidence="10" id="KW-0406">Ion transport</keyword>
<evidence type="ECO:0000256" key="11">
    <source>
        <dbReference type="ARBA" id="ARBA00023114"/>
    </source>
</evidence>
<keyword evidence="4" id="KW-0813">Transport</keyword>
<evidence type="ECO:0000256" key="7">
    <source>
        <dbReference type="ARBA" id="ARBA00022640"/>
    </source>
</evidence>
<comment type="subcellular location">
    <subcellularLocation>
        <location evidence="1">Plastid</location>
        <location evidence="1">Chloroplast outer membrane</location>
        <topology evidence="1">Multi-pass membrane protein</topology>
    </subcellularLocation>
    <subcellularLocation>
        <location evidence="2">Plastid</location>
        <location evidence="2">Etioplast membrane</location>
        <topology evidence="2">Multi-pass membrane protein</topology>
    </subcellularLocation>
</comment>
<keyword evidence="12" id="KW-0472">Membrane</keyword>
<sequence>MVEGSMGSGMETSLRYSSHYKNLRIHAKEKFPLDSKTLVQTHGEVEVGSKLPSLLAMSIRRFYPELSASVGVGLQFNSQDKFGYNIRVKKALLLKSNPMLHINVKGRCDTDKDFKQVNCSCSFKSFPNSVWLSCKYLVNFCYNFFYFLAKLVWTSCLST</sequence>
<dbReference type="GO" id="GO:0034426">
    <property type="term" value="C:etioplast membrane"/>
    <property type="evidence" value="ECO:0007669"/>
    <property type="project" value="UniProtKB-SubCell"/>
</dbReference>
<reference evidence="14 15" key="1">
    <citation type="journal article" date="2020" name="Nat. Food">
        <title>A phased Vanilla planifolia genome enables genetic improvement of flavour and production.</title>
        <authorList>
            <person name="Hasing T."/>
            <person name="Tang H."/>
            <person name="Brym M."/>
            <person name="Khazi F."/>
            <person name="Huang T."/>
            <person name="Chambers A.H."/>
        </authorList>
    </citation>
    <scope>NUCLEOTIDE SEQUENCE [LARGE SCALE GENOMIC DNA]</scope>
    <source>
        <tissue evidence="14">Leaf</tissue>
    </source>
</reference>
<accession>A0A835UTG9</accession>
<dbReference type="InterPro" id="IPR034575">
    <property type="entry name" value="OEP21"/>
</dbReference>
<comment type="function">
    <text evidence="13">Voltage-dependent rectifying anion channel that facilitates the translocation between chloroplast and cytoplasm of phosphorylated carbohydrates such as triosephosphate, 3-phosphoglycerate and inorganic phosphate (Pi) depending of ATP to triosephosphate ratio in the plastidial intermembrane space; in high triosephosphate/ATP conditions (e.g. photosynthesis), export of triosphosphate from chloroplast (outward rectifying channels), but in high ATP/triosephosphate conditions (e.g. dark phase), import of phosphosolutes (inward rectifying channels).</text>
</comment>
<keyword evidence="8" id="KW-0812">Transmembrane</keyword>
<dbReference type="PANTHER" id="PTHR35993">
    <property type="entry name" value="OUTER ENVELOPE PORE PROTEIN 21B, CHLOROPLASTIC"/>
    <property type="match status" value="1"/>
</dbReference>
<comment type="similarity">
    <text evidence="3">Belongs to the plastid outer envelope porin OEP21 (TC 1.B.29) family.</text>
</comment>
<protein>
    <submittedName>
        <fullName evidence="14">Uncharacterized protein</fullName>
    </submittedName>
</protein>
<evidence type="ECO:0000256" key="5">
    <source>
        <dbReference type="ARBA" id="ARBA00022452"/>
    </source>
</evidence>
<evidence type="ECO:0000256" key="4">
    <source>
        <dbReference type="ARBA" id="ARBA00022448"/>
    </source>
</evidence>
<evidence type="ECO:0000313" key="14">
    <source>
        <dbReference type="EMBL" id="KAG0473377.1"/>
    </source>
</evidence>
<name>A0A835UTG9_VANPL</name>
<evidence type="ECO:0000256" key="10">
    <source>
        <dbReference type="ARBA" id="ARBA00023065"/>
    </source>
</evidence>
<evidence type="ECO:0000256" key="1">
    <source>
        <dbReference type="ARBA" id="ARBA00004396"/>
    </source>
</evidence>
<keyword evidence="7" id="KW-0934">Plastid</keyword>
<keyword evidence="6" id="KW-0150">Chloroplast</keyword>
<keyword evidence="9" id="KW-1002">Plastid outer membrane</keyword>
<dbReference type="GO" id="GO:0046930">
    <property type="term" value="C:pore complex"/>
    <property type="evidence" value="ECO:0007669"/>
    <property type="project" value="UniProtKB-KW"/>
</dbReference>
<dbReference type="PANTHER" id="PTHR35993:SF1">
    <property type="entry name" value="OUTER ENVELOPE PORE PROTEIN 21B, CHLOROPLASTIC"/>
    <property type="match status" value="1"/>
</dbReference>
<evidence type="ECO:0000256" key="3">
    <source>
        <dbReference type="ARBA" id="ARBA00009945"/>
    </source>
</evidence>
<evidence type="ECO:0000256" key="8">
    <source>
        <dbReference type="ARBA" id="ARBA00022692"/>
    </source>
</evidence>
<evidence type="ECO:0000256" key="13">
    <source>
        <dbReference type="ARBA" id="ARBA00024941"/>
    </source>
</evidence>
<gene>
    <name evidence="14" type="ORF">HPP92_015234</name>
</gene>